<feature type="transmembrane region" description="Helical" evidence="6">
    <location>
        <begin position="799"/>
        <end position="820"/>
    </location>
</feature>
<dbReference type="GO" id="GO:0000139">
    <property type="term" value="C:Golgi membrane"/>
    <property type="evidence" value="ECO:0007669"/>
    <property type="project" value="TreeGrafter"/>
</dbReference>
<comment type="subcellular location">
    <subcellularLocation>
        <location evidence="1">Membrane</location>
        <topology evidence="1">Multi-pass membrane protein</topology>
    </subcellularLocation>
</comment>
<comment type="caution">
    <text evidence="8">The sequence shown here is derived from an EMBL/GenBank/DDBJ whole genome shotgun (WGS) entry which is preliminary data.</text>
</comment>
<sequence>MTYDTEDEADDPEVRQKQENALAAFRAFEDRTPRGALGGGGFREIRAMGPVPKAPERAKKAWLIWTLARNQRVLESSSFNFAEFDRIGRERDAMLAKQPGGIATSTADPVGEFELPDASPAVSWFNHFIRRLARFACALLAQALCFSRARLSIGSACALERKGARNPNLLRPVAALGGAVGGVQFGSSGSEDFIDLKALGSVNHSEASPAPARQRKTPACAPAASSHGMARFGRLRLGCLALGFLLCHLAFEALNEALVRLPEVPKGVTLWSVASQFACCTFAPLALSLRSAETLPRRSLREWAPFAMISAMVFLSNSLSQYSTHYVEFTLKIVAKSSKLLPTMLISGILGNSGRFEALDYAVALLLCAGTCLFCLDQTGGCSQALGMAALALSCVFDGLVPNLQQRALKSASCAEVMARTNLLGALTGFLGVVLNGDASAVLEYAGTHPRLLWLIPGIGLTLAGSVLCYTELVHSAGSVFAVGVGTLRKSASLLLSYLLFPKAALGVERVLGLVLLGLGLVLAEWRARSPKRLGATRLRSALLSQYDSVVPPISDRLVNYSGAGTDVGMQIRFFKVDMVAAATGHMRLKVWVRLSWVDQRLSWDPADYGNITQVVFRAGGLTDAENSEIWVPDIELYNAKDGIQATLEKAAASVTSSGSVFWSRPGMLDTTMCKFSGLVAFPLDTLSCAMEWGGWGYSGGFQGIYLLNGGYAFLQTEDTAGSSYQEYSIQDLSVEIKTNFYEFYPAEPWTQVKYVIKLQRASFYYWLLIMLPTVLITYLSFGVFFMSHEVGERLSFGITLLLVVEVMKGTVATFVPVCGELLWIDLFMVVNTLFCCSSLLETMLVLFFAFHADEHVLPNWLAWLAPWVLCRRKISARTSIESTAGNIYRRLSQDCLDGKRKGRQTAAGERMKEIASSKLTETDTAKLIFFENLFYMLDSDSNGLITTEDVCSMLSFVNLSMEWTDLEIFLRSSWPADKLFNCSDFLEICVELMWTIPFQEIKMGAENYTSSCNRHIKRCQNHWQRWSKAIDRGSRFWLPLLYTTALGILLNLEFVDDYGSAGSVMFEGFGPIVVPPSGVVSALVTPTIGLRFLLSRGST</sequence>
<dbReference type="AlphaFoldDB" id="A0AA36ML51"/>
<dbReference type="Proteomes" id="UP001178507">
    <property type="component" value="Unassembled WGS sequence"/>
</dbReference>
<dbReference type="Gene3D" id="2.70.170.10">
    <property type="entry name" value="Neurotransmitter-gated ion-channel ligand-binding domain"/>
    <property type="match status" value="1"/>
</dbReference>
<dbReference type="Gene3D" id="1.20.58.390">
    <property type="entry name" value="Neurotransmitter-gated ion-channel transmembrane domain"/>
    <property type="match status" value="1"/>
</dbReference>
<keyword evidence="2" id="KW-0813">Transport</keyword>
<dbReference type="PROSITE" id="PS50222">
    <property type="entry name" value="EF_HAND_2"/>
    <property type="match status" value="1"/>
</dbReference>
<feature type="transmembrane region" description="Helical" evidence="6">
    <location>
        <begin position="1073"/>
        <end position="1095"/>
    </location>
</feature>
<dbReference type="PANTHER" id="PTHR10778">
    <property type="entry name" value="SOLUTE CARRIER FAMILY 35 MEMBER B"/>
    <property type="match status" value="1"/>
</dbReference>
<feature type="transmembrane region" description="Helical" evidence="6">
    <location>
        <begin position="764"/>
        <end position="787"/>
    </location>
</feature>
<dbReference type="GO" id="GO:0005509">
    <property type="term" value="F:calcium ion binding"/>
    <property type="evidence" value="ECO:0007669"/>
    <property type="project" value="InterPro"/>
</dbReference>
<accession>A0AA36ML51</accession>
<dbReference type="Pfam" id="PF02931">
    <property type="entry name" value="Neur_chan_LBD"/>
    <property type="match status" value="1"/>
</dbReference>
<dbReference type="SUPFAM" id="SSF90112">
    <property type="entry name" value="Neurotransmitter-gated ion-channel transmembrane pore"/>
    <property type="match status" value="1"/>
</dbReference>
<keyword evidence="4 6" id="KW-1133">Transmembrane helix</keyword>
<feature type="transmembrane region" description="Helical" evidence="6">
    <location>
        <begin position="827"/>
        <end position="850"/>
    </location>
</feature>
<evidence type="ECO:0000259" key="7">
    <source>
        <dbReference type="PROSITE" id="PS50222"/>
    </source>
</evidence>
<dbReference type="InterPro" id="IPR036734">
    <property type="entry name" value="Neur_chan_lig-bd_sf"/>
</dbReference>
<dbReference type="InterPro" id="IPR038050">
    <property type="entry name" value="Neuro_actylchol_rec"/>
</dbReference>
<dbReference type="InterPro" id="IPR002048">
    <property type="entry name" value="EF_hand_dom"/>
</dbReference>
<keyword evidence="5 6" id="KW-0472">Membrane</keyword>
<dbReference type="PANTHER" id="PTHR10778:SF8">
    <property type="entry name" value="ADENOSINE 3'-PHOSPHO 5'-PHOSPHOSULFATE TRANSPORTER 2"/>
    <property type="match status" value="1"/>
</dbReference>
<dbReference type="InterPro" id="IPR006029">
    <property type="entry name" value="Neurotrans-gated_channel_TM"/>
</dbReference>
<feature type="transmembrane region" description="Helical" evidence="6">
    <location>
        <begin position="1037"/>
        <end position="1053"/>
    </location>
</feature>
<evidence type="ECO:0000256" key="1">
    <source>
        <dbReference type="ARBA" id="ARBA00004141"/>
    </source>
</evidence>
<protein>
    <recommendedName>
        <fullName evidence="7">EF-hand domain-containing protein</fullName>
    </recommendedName>
</protein>
<evidence type="ECO:0000313" key="9">
    <source>
        <dbReference type="Proteomes" id="UP001178507"/>
    </source>
</evidence>
<dbReference type="GO" id="GO:0046964">
    <property type="term" value="F:3'-phosphoadenosine 5'-phosphosulfate transmembrane transporter activity"/>
    <property type="evidence" value="ECO:0007669"/>
    <property type="project" value="TreeGrafter"/>
</dbReference>
<organism evidence="8 9">
    <name type="scientific">Effrenium voratum</name>
    <dbReference type="NCBI Taxonomy" id="2562239"/>
    <lineage>
        <taxon>Eukaryota</taxon>
        <taxon>Sar</taxon>
        <taxon>Alveolata</taxon>
        <taxon>Dinophyceae</taxon>
        <taxon>Suessiales</taxon>
        <taxon>Symbiodiniaceae</taxon>
        <taxon>Effrenium</taxon>
    </lineage>
</organism>
<dbReference type="InterPro" id="IPR006202">
    <property type="entry name" value="Neur_chan_lig-bd"/>
</dbReference>
<dbReference type="Pfam" id="PF02932">
    <property type="entry name" value="Neur_chan_memb"/>
    <property type="match status" value="1"/>
</dbReference>
<proteinExistence type="predicted"/>
<dbReference type="GO" id="GO:0005230">
    <property type="term" value="F:extracellular ligand-gated monoatomic ion channel activity"/>
    <property type="evidence" value="ECO:0007669"/>
    <property type="project" value="InterPro"/>
</dbReference>
<dbReference type="GO" id="GO:0005789">
    <property type="term" value="C:endoplasmic reticulum membrane"/>
    <property type="evidence" value="ECO:0007669"/>
    <property type="project" value="TreeGrafter"/>
</dbReference>
<dbReference type="SUPFAM" id="SSF63712">
    <property type="entry name" value="Nicotinic receptor ligand binding domain-like"/>
    <property type="match status" value="1"/>
</dbReference>
<evidence type="ECO:0000256" key="2">
    <source>
        <dbReference type="ARBA" id="ARBA00022448"/>
    </source>
</evidence>
<dbReference type="InterPro" id="IPR013657">
    <property type="entry name" value="SCL35B1-4/HUT1"/>
</dbReference>
<dbReference type="PROSITE" id="PS00018">
    <property type="entry name" value="EF_HAND_1"/>
    <property type="match status" value="1"/>
</dbReference>
<dbReference type="InterPro" id="IPR018247">
    <property type="entry name" value="EF_Hand_1_Ca_BS"/>
</dbReference>
<evidence type="ECO:0000256" key="4">
    <source>
        <dbReference type="ARBA" id="ARBA00022989"/>
    </source>
</evidence>
<keyword evidence="9" id="KW-1185">Reference proteome</keyword>
<feature type="domain" description="EF-hand" evidence="7">
    <location>
        <begin position="926"/>
        <end position="961"/>
    </location>
</feature>
<gene>
    <name evidence="8" type="ORF">EVOR1521_LOCUS5586</name>
</gene>
<dbReference type="CDD" id="cd18989">
    <property type="entry name" value="LGIC_ECD_cation"/>
    <property type="match status" value="1"/>
</dbReference>
<name>A0AA36ML51_9DINO</name>
<evidence type="ECO:0000256" key="5">
    <source>
        <dbReference type="ARBA" id="ARBA00023136"/>
    </source>
</evidence>
<evidence type="ECO:0000256" key="6">
    <source>
        <dbReference type="SAM" id="Phobius"/>
    </source>
</evidence>
<dbReference type="EMBL" id="CAUJNA010000402">
    <property type="protein sequence ID" value="CAJ1376544.1"/>
    <property type="molecule type" value="Genomic_DNA"/>
</dbReference>
<keyword evidence="3 6" id="KW-0812">Transmembrane</keyword>
<reference evidence="8" key="1">
    <citation type="submission" date="2023-08" db="EMBL/GenBank/DDBJ databases">
        <authorList>
            <person name="Chen Y."/>
            <person name="Shah S."/>
            <person name="Dougan E. K."/>
            <person name="Thang M."/>
            <person name="Chan C."/>
        </authorList>
    </citation>
    <scope>NUCLEOTIDE SEQUENCE</scope>
</reference>
<evidence type="ECO:0000256" key="3">
    <source>
        <dbReference type="ARBA" id="ARBA00022692"/>
    </source>
</evidence>
<dbReference type="Pfam" id="PF08449">
    <property type="entry name" value="UAA"/>
    <property type="match status" value="1"/>
</dbReference>
<dbReference type="InterPro" id="IPR036719">
    <property type="entry name" value="Neuro-gated_channel_TM_sf"/>
</dbReference>
<evidence type="ECO:0000313" key="8">
    <source>
        <dbReference type="EMBL" id="CAJ1376544.1"/>
    </source>
</evidence>